<keyword evidence="2" id="KW-0812">Transmembrane</keyword>
<dbReference type="RefSeq" id="WP_139242992.1">
    <property type="nucleotide sequence ID" value="NZ_JXLC01000009.1"/>
</dbReference>
<name>A0AA91GEX9_9ENTE</name>
<proteinExistence type="inferred from homology"/>
<reference evidence="3 4" key="1">
    <citation type="submission" date="2014-12" db="EMBL/GenBank/DDBJ databases">
        <title>Draft genome sequences of 29 type strains of Enterococci.</title>
        <authorList>
            <person name="Zhong Z."/>
            <person name="Sun Z."/>
            <person name="Liu W."/>
            <person name="Zhang W."/>
            <person name="Zhang H."/>
        </authorList>
    </citation>
    <scope>NUCLEOTIDE SEQUENCE [LARGE SCALE GENOMIC DNA]</scope>
    <source>
        <strain evidence="3 4">DSM 22801</strain>
    </source>
</reference>
<dbReference type="InterPro" id="IPR006998">
    <property type="entry name" value="DltD"/>
</dbReference>
<dbReference type="EMBL" id="JXLC01000009">
    <property type="protein sequence ID" value="OJG91941.1"/>
    <property type="molecule type" value="Genomic_DNA"/>
</dbReference>
<keyword evidence="2" id="KW-1133">Transmembrane helix</keyword>
<dbReference type="PANTHER" id="PTHR40039:SF1">
    <property type="entry name" value="PROTEIN DLTD"/>
    <property type="match status" value="1"/>
</dbReference>
<protein>
    <recommendedName>
        <fullName evidence="1">Protein DltD</fullName>
    </recommendedName>
</protein>
<dbReference type="Proteomes" id="UP000183039">
    <property type="component" value="Unassembled WGS sequence"/>
</dbReference>
<dbReference type="InterPro" id="IPR023896">
    <property type="entry name" value="LTA_DltD"/>
</dbReference>
<dbReference type="Pfam" id="PF04914">
    <property type="entry name" value="DltD"/>
    <property type="match status" value="1"/>
</dbReference>
<keyword evidence="1 2" id="KW-0472">Membrane</keyword>
<comment type="similarity">
    <text evidence="1">Belongs to the DltD family.</text>
</comment>
<keyword evidence="1" id="KW-1003">Cell membrane</keyword>
<dbReference type="PANTHER" id="PTHR40039">
    <property type="entry name" value="PROTEIN DLTD"/>
    <property type="match status" value="1"/>
</dbReference>
<dbReference type="NCBIfam" id="TIGR04092">
    <property type="entry name" value="LTA_DltD"/>
    <property type="match status" value="1"/>
</dbReference>
<dbReference type="PIRSF" id="PIRSF021438">
    <property type="entry name" value="DltD"/>
    <property type="match status" value="1"/>
</dbReference>
<evidence type="ECO:0000313" key="4">
    <source>
        <dbReference type="Proteomes" id="UP000183039"/>
    </source>
</evidence>
<dbReference type="AlphaFoldDB" id="A0AA91GEX9"/>
<evidence type="ECO:0000256" key="1">
    <source>
        <dbReference type="PIRNR" id="PIRNR021438"/>
    </source>
</evidence>
<accession>A0AA91GEX9</accession>
<organism evidence="3 4">
    <name type="scientific">Enterococcus silesiacus</name>
    <dbReference type="NCBI Taxonomy" id="332949"/>
    <lineage>
        <taxon>Bacteria</taxon>
        <taxon>Bacillati</taxon>
        <taxon>Bacillota</taxon>
        <taxon>Bacilli</taxon>
        <taxon>Lactobacillales</taxon>
        <taxon>Enterococcaceae</taxon>
        <taxon>Enterococcus</taxon>
    </lineage>
</organism>
<dbReference type="GO" id="GO:0070395">
    <property type="term" value="P:lipoteichoic acid biosynthetic process"/>
    <property type="evidence" value="ECO:0007669"/>
    <property type="project" value="UniProtKB-UniRule"/>
</dbReference>
<gene>
    <name evidence="3" type="ORF">RV15_GL003586</name>
</gene>
<evidence type="ECO:0000313" key="3">
    <source>
        <dbReference type="EMBL" id="OJG91941.1"/>
    </source>
</evidence>
<comment type="pathway">
    <text evidence="1">Cell wall biogenesis; lipoteichoic acid biosynthesis.</text>
</comment>
<feature type="transmembrane region" description="Helical" evidence="2">
    <location>
        <begin position="7"/>
        <end position="27"/>
    </location>
</feature>
<comment type="caution">
    <text evidence="3">The sequence shown here is derived from an EMBL/GenBank/DDBJ whole genome shotgun (WGS) entry which is preliminary data.</text>
</comment>
<evidence type="ECO:0000256" key="2">
    <source>
        <dbReference type="SAM" id="Phobius"/>
    </source>
</evidence>
<dbReference type="GO" id="GO:0005886">
    <property type="term" value="C:plasma membrane"/>
    <property type="evidence" value="ECO:0007669"/>
    <property type="project" value="UniProtKB-UniRule"/>
</dbReference>
<sequence length="422" mass="48339">MSMKKKLFGIFGPILISAVLLVAFFFAPFKIDVDSKRVLSDASTSMATNVLRGNAIKNKAIGSKEYIPFFGSSELSRISPFHPTVLAEKYDRGYRPFLLGAPGTQSLTQALMMQSMGENLAHKKVVFIISPQWFVKEGVTNDYFNAYYSELQTYQWVSDLKKITDDDVYLASRLMDFPKVKEDKRLCSALKNIISGEIPNPSDKHYINLMINMFSREDELFSKIGMVSRDKTIKKAEKPLPMTYNANELDQIAAEIGQKATNNNPFEISNSFYNKRLKKKLNSLESSQLNWDYRFSPEFSDLQLVLSRLAQEKADVLFIIPPVNKHWTDFTGLSQDMLQGFAKKVKYQLTSQGFSNIADFTKDCDTQYFMADTIHLGWRGWLKADQRIQPFLESDATKSPNYQLDGSFYSKEWQQKNPKSIR</sequence>